<dbReference type="AlphaFoldDB" id="A0A1M5JZY5"/>
<keyword evidence="9 12" id="KW-0460">Magnesium</keyword>
<feature type="binding site" evidence="12">
    <location>
        <position position="710"/>
    </location>
    <ligand>
        <name>Mg(2+)</name>
        <dbReference type="ChEBI" id="CHEBI:18420"/>
    </ligand>
</feature>
<comment type="subunit">
    <text evidence="12">Monomer.</text>
</comment>
<feature type="binding site" evidence="12">
    <location>
        <position position="666"/>
    </location>
    <ligand>
        <name>ATP</name>
        <dbReference type="ChEBI" id="CHEBI:30616"/>
    </ligand>
</feature>
<dbReference type="STRING" id="490188.SAMN04488068_0269"/>
<dbReference type="FunFam" id="3.30.1330.10:FF:000005">
    <property type="entry name" value="Phosphoribosylformylglycinamidine synthase"/>
    <property type="match status" value="1"/>
</dbReference>
<dbReference type="FunFam" id="1.10.8.750:FF:000002">
    <property type="entry name" value="Phosphoribosylformylglycinamidine synthase"/>
    <property type="match status" value="1"/>
</dbReference>
<keyword evidence="8 12" id="KW-0067">ATP-binding</keyword>
<dbReference type="Pfam" id="PF22689">
    <property type="entry name" value="FGAR-AT_PurM_N-like"/>
    <property type="match status" value="1"/>
</dbReference>
<evidence type="ECO:0000313" key="18">
    <source>
        <dbReference type="Proteomes" id="UP000199758"/>
    </source>
</evidence>
<dbReference type="SUPFAM" id="SSF82697">
    <property type="entry name" value="PurS-like"/>
    <property type="match status" value="1"/>
</dbReference>
<dbReference type="GO" id="GO:0005524">
    <property type="term" value="F:ATP binding"/>
    <property type="evidence" value="ECO:0007669"/>
    <property type="project" value="UniProtKB-UniRule"/>
</dbReference>
<feature type="active site" evidence="12">
    <location>
        <position position="1245"/>
    </location>
</feature>
<dbReference type="NCBIfam" id="NF003672">
    <property type="entry name" value="PRK05297.1"/>
    <property type="match status" value="1"/>
</dbReference>
<comment type="catalytic activity">
    <reaction evidence="11 12">
        <text>N(2)-formyl-N(1)-(5-phospho-beta-D-ribosyl)glycinamide + L-glutamine + ATP + H2O = 2-formamido-N(1)-(5-O-phospho-beta-D-ribosyl)acetamidine + L-glutamate + ADP + phosphate + H(+)</text>
        <dbReference type="Rhea" id="RHEA:17129"/>
        <dbReference type="ChEBI" id="CHEBI:15377"/>
        <dbReference type="ChEBI" id="CHEBI:15378"/>
        <dbReference type="ChEBI" id="CHEBI:29985"/>
        <dbReference type="ChEBI" id="CHEBI:30616"/>
        <dbReference type="ChEBI" id="CHEBI:43474"/>
        <dbReference type="ChEBI" id="CHEBI:58359"/>
        <dbReference type="ChEBI" id="CHEBI:147286"/>
        <dbReference type="ChEBI" id="CHEBI:147287"/>
        <dbReference type="ChEBI" id="CHEBI:456216"/>
        <dbReference type="EC" id="6.3.5.3"/>
    </reaction>
</comment>
<dbReference type="FunFam" id="3.40.50.880:FF:000008">
    <property type="entry name" value="Phosphoribosylformylglycinamidine synthase"/>
    <property type="match status" value="1"/>
</dbReference>
<dbReference type="InterPro" id="IPR010073">
    <property type="entry name" value="PurL_large"/>
</dbReference>
<dbReference type="InterPro" id="IPR036921">
    <property type="entry name" value="PurM-like_N_sf"/>
</dbReference>
<dbReference type="InterPro" id="IPR041609">
    <property type="entry name" value="PurL_linker"/>
</dbReference>
<evidence type="ECO:0000256" key="7">
    <source>
        <dbReference type="ARBA" id="ARBA00022755"/>
    </source>
</evidence>
<evidence type="ECO:0000259" key="13">
    <source>
        <dbReference type="Pfam" id="PF02769"/>
    </source>
</evidence>
<dbReference type="FunFam" id="3.90.650.10:FF:000002">
    <property type="entry name" value="Phosphoribosylformylglycinamidine synthase"/>
    <property type="match status" value="1"/>
</dbReference>
<dbReference type="Pfam" id="PF13507">
    <property type="entry name" value="GATase_5"/>
    <property type="match status" value="1"/>
</dbReference>
<comment type="similarity">
    <text evidence="2 12">In the N-terminal section; belongs to the FGAMS family.</text>
</comment>
<evidence type="ECO:0000256" key="3">
    <source>
        <dbReference type="ARBA" id="ARBA00022490"/>
    </source>
</evidence>
<dbReference type="InterPro" id="IPR040707">
    <property type="entry name" value="FGAR-AT_N"/>
</dbReference>
<feature type="domain" description="Phosphoribosylformylglycinamidine synthase linker" evidence="14">
    <location>
        <begin position="163"/>
        <end position="212"/>
    </location>
</feature>
<dbReference type="CDD" id="cd01740">
    <property type="entry name" value="GATase1_FGAR_AT"/>
    <property type="match status" value="1"/>
</dbReference>
<dbReference type="Gene3D" id="3.90.650.10">
    <property type="entry name" value="PurM-like C-terminal domain"/>
    <property type="match status" value="2"/>
</dbReference>
<evidence type="ECO:0000259" key="16">
    <source>
        <dbReference type="Pfam" id="PF22689"/>
    </source>
</evidence>
<feature type="binding site" evidence="12">
    <location>
        <position position="706"/>
    </location>
    <ligand>
        <name>Mg(2+)</name>
        <dbReference type="ChEBI" id="CHEBI:18420"/>
    </ligand>
</feature>
<evidence type="ECO:0000313" key="17">
    <source>
        <dbReference type="EMBL" id="SHG45583.1"/>
    </source>
</evidence>
<evidence type="ECO:0000256" key="2">
    <source>
        <dbReference type="ARBA" id="ARBA00008608"/>
    </source>
</evidence>
<dbReference type="RefSeq" id="WP_072892920.1">
    <property type="nucleotide sequence ID" value="NZ_FQWZ01000001.1"/>
</dbReference>
<dbReference type="SUPFAM" id="SSF52317">
    <property type="entry name" value="Class I glutamine amidotransferase-like"/>
    <property type="match status" value="1"/>
</dbReference>
<dbReference type="Gene3D" id="3.40.50.880">
    <property type="match status" value="1"/>
</dbReference>
<dbReference type="CDD" id="cd02204">
    <property type="entry name" value="PurL_repeat2"/>
    <property type="match status" value="1"/>
</dbReference>
<feature type="binding site" evidence="12">
    <location>
        <begin position="298"/>
        <end position="309"/>
    </location>
    <ligand>
        <name>ATP</name>
        <dbReference type="ChEBI" id="CHEBI:30616"/>
    </ligand>
</feature>
<evidence type="ECO:0000256" key="10">
    <source>
        <dbReference type="ARBA" id="ARBA00022962"/>
    </source>
</evidence>
<dbReference type="UniPathway" id="UPA00074">
    <property type="reaction ID" value="UER00128"/>
</dbReference>
<dbReference type="Proteomes" id="UP000199758">
    <property type="component" value="Unassembled WGS sequence"/>
</dbReference>
<dbReference type="GO" id="GO:0004642">
    <property type="term" value="F:phosphoribosylformylglycinamidine synthase activity"/>
    <property type="evidence" value="ECO:0007669"/>
    <property type="project" value="UniProtKB-UniRule"/>
</dbReference>
<keyword evidence="3 12" id="KW-0963">Cytoplasm</keyword>
<comment type="pathway">
    <text evidence="1 12">Purine metabolism; IMP biosynthesis via de novo pathway; 5-amino-1-(5-phospho-D-ribosyl)imidazole from N(2)-formyl-N(1)-(5-phospho-D-ribosyl)glycinamide: step 1/2.</text>
</comment>
<keyword evidence="4 12" id="KW-0436">Ligase</keyword>
<dbReference type="Pfam" id="PF18072">
    <property type="entry name" value="FGAR-AT_linker"/>
    <property type="match status" value="1"/>
</dbReference>
<dbReference type="PANTHER" id="PTHR10099">
    <property type="entry name" value="PHOSPHORIBOSYLFORMYLGLYCINAMIDINE SYNTHASE"/>
    <property type="match status" value="1"/>
</dbReference>
<dbReference type="Gene3D" id="1.10.8.750">
    <property type="entry name" value="Phosphoribosylformylglycinamidine synthase, linker domain"/>
    <property type="match status" value="1"/>
</dbReference>
<evidence type="ECO:0000256" key="11">
    <source>
        <dbReference type="ARBA" id="ARBA00052585"/>
    </source>
</evidence>
<dbReference type="Pfam" id="PF02769">
    <property type="entry name" value="AIRS_C"/>
    <property type="match status" value="2"/>
</dbReference>
<dbReference type="EMBL" id="FQWZ01000001">
    <property type="protein sequence ID" value="SHG45583.1"/>
    <property type="molecule type" value="Genomic_DNA"/>
</dbReference>
<dbReference type="EC" id="6.3.5.3" evidence="12"/>
<evidence type="ECO:0000259" key="15">
    <source>
        <dbReference type="Pfam" id="PF18076"/>
    </source>
</evidence>
<dbReference type="OrthoDB" id="9804441at2"/>
<dbReference type="CDD" id="cd02203">
    <property type="entry name" value="PurL_repeat1"/>
    <property type="match status" value="1"/>
</dbReference>
<evidence type="ECO:0000256" key="4">
    <source>
        <dbReference type="ARBA" id="ARBA00022598"/>
    </source>
</evidence>
<dbReference type="InterPro" id="IPR055181">
    <property type="entry name" value="FGAR-AT_PurM_N-like"/>
</dbReference>
<dbReference type="HAMAP" id="MF_00419">
    <property type="entry name" value="PurL_1"/>
    <property type="match status" value="1"/>
</dbReference>
<keyword evidence="7 12" id="KW-0658">Purine biosynthesis</keyword>
<feature type="binding site" evidence="12">
    <location>
        <position position="877"/>
    </location>
    <ligand>
        <name>ATP</name>
        <dbReference type="ChEBI" id="CHEBI:30616"/>
    </ligand>
</feature>
<dbReference type="PANTHER" id="PTHR10099:SF1">
    <property type="entry name" value="PHOSPHORIBOSYLFORMYLGLYCINAMIDINE SYNTHASE"/>
    <property type="match status" value="1"/>
</dbReference>
<keyword evidence="6 12" id="KW-0547">Nucleotide-binding</keyword>
<feature type="domain" description="Phosphoribosylformylglycinamidine synthase N-terminal" evidence="15">
    <location>
        <begin position="49"/>
        <end position="142"/>
    </location>
</feature>
<sequence length="1280" mass="136052">MPLLVLPGTASLSSFRLQRLLEPLRPLAPGLASLEVLDFYLVDASDTPESDLRQLVGPGPASFPAAALTRFVVPRVGTLSPWSSKATDIARVCGLDGLRRIERGRAYLFQGIDALPDAATALLHDPMMESVLTEAEALQQVFATPPRRPLRTVDVLGQGGAALTAANRDWGLALSEQEIEYLTTHFRQAGKNPTDAELMMFAQVNSEHCRHKIFNAEFTVDGEVQPHSLFQMIKMTYAAAPQGVLSAYSDNSSVIEGHAAMRLFADADHVYRGHDEPVHILMKVETHNHPTGISPHPGAATGAGGEIRDEAATGTGSRPKAGLAGFSVANLRIPGHEQPWEAALSRPTRMASALQIMIDAPLGAAAYNNEFGRPNLNGYFRTFEAITPDGRNRGYHKPIMIAGGYGNIRAGNVLKKEVVEGAPLVVLGGPAMLIGLGGGAASSMATGSSHEALDFASVQRANPELERRCQEVIDACWSLGEGNPILSIHDVGAGGISNALPELVHADDRGGRFQLRDVLCADPSLSPMEIWCNESQERYVIALKPDGLAMLDAACKRERCPYAVVGVATAERQLRVDDALGEAPAVDMPMPVLLGKPPRMQRSTQRQAPVTRPFDTAGLDFADAAQRLLRLPTIASKSFLITIGDRTVGGLSVRDQMVGPWQVPVANCAVTATGFEAVTGEAMAMGERPQLALLDAAASARMAVGEAITNIASAAIARIGDIRLSANWMAACGQHDEDARLFDAVKAIGAELCPALGIAIPVGKDSLSMKSVWTDDAGAQTQTAPVSAIISAFAPVADVRRTLTPQLRRDAGTDTRLLLIDLGNGRNRLGGSALAQVYGELGVTPPDLDHPEQLSTVFALLQWLNQKGQVLACHDRSDGGLFVTLAEMSFAGHVGLQIELPAAADAAAALFSEELGLVLQVRSSDVAGILAKTTAAGVTACDIGTLSDDDRLVIRSGGRIVLDVGRVELQRTWSETSHQIASLRDNPDCAREAFESLADPADPGLSEHLSFSLDAAPAIVGAARPRVAILREQGVNGHIEMAYAFQAAGFEAVDVHMSDVLEGRVALAGFNGLAACGGFSYGDVLGAGQGWAKTILFSARGREQFAGFLADTSKFALGVCNGCQMFAALKDIVPGASAWPAFRRNRSEQFEARWGMVEVLESRSVLFAGMAGSRLPIAIAHGEGRAEFDRDTDLAALQAAGQVAMRYIDNHGRAATTYPANPNGSPGGLTSVCNADGRITILMPHAERTIHGVTGSYWPQAHGDKTPWFRMFQNARRWVG</sequence>
<dbReference type="GO" id="GO:0006189">
    <property type="term" value="P:'de novo' IMP biosynthetic process"/>
    <property type="evidence" value="ECO:0007669"/>
    <property type="project" value="UniProtKB-UniRule"/>
</dbReference>
<feature type="active site" description="Nucleophile" evidence="12">
    <location>
        <position position="1120"/>
    </location>
</feature>
<dbReference type="SMART" id="SM01211">
    <property type="entry name" value="GATase_5"/>
    <property type="match status" value="1"/>
</dbReference>
<dbReference type="SUPFAM" id="SSF55326">
    <property type="entry name" value="PurM N-terminal domain-like"/>
    <property type="match status" value="2"/>
</dbReference>
<dbReference type="InterPro" id="IPR036676">
    <property type="entry name" value="PurM-like_C_sf"/>
</dbReference>
<evidence type="ECO:0000256" key="12">
    <source>
        <dbReference type="HAMAP-Rule" id="MF_00419"/>
    </source>
</evidence>
<keyword evidence="5 12" id="KW-0479">Metal-binding</keyword>
<evidence type="ECO:0000256" key="6">
    <source>
        <dbReference type="ARBA" id="ARBA00022741"/>
    </source>
</evidence>
<dbReference type="Pfam" id="PF18076">
    <property type="entry name" value="FGAR-AT_N"/>
    <property type="match status" value="1"/>
</dbReference>
<gene>
    <name evidence="12" type="primary">purL</name>
    <name evidence="17" type="ORF">SAMN04488068_0269</name>
</gene>
<keyword evidence="18" id="KW-1185">Reference proteome</keyword>
<dbReference type="SUPFAM" id="SSF56042">
    <property type="entry name" value="PurM C-terminal domain-like"/>
    <property type="match status" value="2"/>
</dbReference>
<dbReference type="InterPro" id="IPR029062">
    <property type="entry name" value="Class_I_gatase-like"/>
</dbReference>
<comment type="subcellular location">
    <subcellularLocation>
        <location evidence="12">Cytoplasm</location>
    </subcellularLocation>
</comment>
<evidence type="ECO:0000256" key="9">
    <source>
        <dbReference type="ARBA" id="ARBA00022842"/>
    </source>
</evidence>
<feature type="domain" description="FGAR-AT PurM N-terminal-like" evidence="16">
    <location>
        <begin position="636"/>
        <end position="795"/>
    </location>
</feature>
<dbReference type="GO" id="GO:0005737">
    <property type="term" value="C:cytoplasm"/>
    <property type="evidence" value="ECO:0007669"/>
    <property type="project" value="UniProtKB-SubCell"/>
</dbReference>
<comment type="function">
    <text evidence="12">Phosphoribosylformylglycinamidine synthase involved in the purines biosynthetic pathway. Catalyzes the ATP-dependent conversion of formylglycinamide ribonucleotide (FGAR) and glutamine to yield formylglycinamidine ribonucleotide (FGAM) and glutamate.</text>
</comment>
<comment type="caution">
    <text evidence="12">Lacks conserved residue(s) required for the propagation of feature annotation.</text>
</comment>
<name>A0A1M5JZY5_9GAMM</name>
<dbReference type="Gene3D" id="3.30.1330.10">
    <property type="entry name" value="PurM-like, N-terminal domain"/>
    <property type="match status" value="2"/>
</dbReference>
<reference evidence="17 18" key="1">
    <citation type="submission" date="2016-11" db="EMBL/GenBank/DDBJ databases">
        <authorList>
            <person name="Jaros S."/>
            <person name="Januszkiewicz K."/>
            <person name="Wedrychowicz H."/>
        </authorList>
    </citation>
    <scope>NUCLEOTIDE SEQUENCE [LARGE SCALE GENOMIC DNA]</scope>
    <source>
        <strain evidence="17 18">CGMCC 1.7049</strain>
    </source>
</reference>
<dbReference type="InterPro" id="IPR036604">
    <property type="entry name" value="PurS-like_sf"/>
</dbReference>
<protein>
    <recommendedName>
        <fullName evidence="12">Phosphoribosylformylglycinamidine synthase</fullName>
        <shortName evidence="12">FGAM synthase</shortName>
        <shortName evidence="12">FGAMS</shortName>
        <ecNumber evidence="12">6.3.5.3</ecNumber>
    </recommendedName>
    <alternativeName>
        <fullName evidence="12">Formylglycinamide ribonucleotide amidotransferase</fullName>
        <shortName evidence="12">FGAR amidotransferase</shortName>
        <shortName evidence="12">FGAR-AT</shortName>
    </alternativeName>
</protein>
<dbReference type="NCBIfam" id="TIGR01735">
    <property type="entry name" value="FGAM_synt"/>
    <property type="match status" value="1"/>
</dbReference>
<dbReference type="GO" id="GO:0046872">
    <property type="term" value="F:metal ion binding"/>
    <property type="evidence" value="ECO:0007669"/>
    <property type="project" value="UniProtKB-KW"/>
</dbReference>
<organism evidence="17 18">
    <name type="scientific">Hydrocarboniphaga daqingensis</name>
    <dbReference type="NCBI Taxonomy" id="490188"/>
    <lineage>
        <taxon>Bacteria</taxon>
        <taxon>Pseudomonadati</taxon>
        <taxon>Pseudomonadota</taxon>
        <taxon>Gammaproteobacteria</taxon>
        <taxon>Nevskiales</taxon>
        <taxon>Nevskiaceae</taxon>
        <taxon>Hydrocarboniphaga</taxon>
    </lineage>
</organism>
<feature type="binding site" evidence="12">
    <location>
        <position position="875"/>
    </location>
    <ligand>
        <name>Mg(2+)</name>
        <dbReference type="ChEBI" id="CHEBI:18420"/>
    </ligand>
</feature>
<proteinExistence type="inferred from homology"/>
<feature type="domain" description="PurM-like C-terminal" evidence="13">
    <location>
        <begin position="420"/>
        <end position="577"/>
    </location>
</feature>
<feature type="domain" description="PurM-like C-terminal" evidence="13">
    <location>
        <begin position="823"/>
        <end position="954"/>
    </location>
</feature>
<feature type="active site" evidence="12">
    <location>
        <position position="1247"/>
    </location>
</feature>
<dbReference type="SUPFAM" id="SSF109736">
    <property type="entry name" value="FGAM synthase PurL, linker domain"/>
    <property type="match status" value="1"/>
</dbReference>
<accession>A0A1M5JZY5</accession>
<dbReference type="InterPro" id="IPR010918">
    <property type="entry name" value="PurM-like_C_dom"/>
</dbReference>
<evidence type="ECO:0000259" key="14">
    <source>
        <dbReference type="Pfam" id="PF18072"/>
    </source>
</evidence>
<evidence type="ECO:0000256" key="5">
    <source>
        <dbReference type="ARBA" id="ARBA00022723"/>
    </source>
</evidence>
<evidence type="ECO:0000256" key="1">
    <source>
        <dbReference type="ARBA" id="ARBA00004920"/>
    </source>
</evidence>
<evidence type="ECO:0000256" key="8">
    <source>
        <dbReference type="ARBA" id="ARBA00022840"/>
    </source>
</evidence>
<keyword evidence="10 12" id="KW-0315">Glutamine amidotransferase</keyword>